<evidence type="ECO:0000313" key="3">
    <source>
        <dbReference type="Proteomes" id="UP000092666"/>
    </source>
</evidence>
<dbReference type="Proteomes" id="UP000092666">
    <property type="component" value="Unassembled WGS sequence"/>
</dbReference>
<evidence type="ECO:0000256" key="1">
    <source>
        <dbReference type="SAM" id="MobiDB-lite"/>
    </source>
</evidence>
<gene>
    <name evidence="2" type="ORF">I316_02085</name>
</gene>
<dbReference type="AlphaFoldDB" id="A0A1B9GYY4"/>
<proteinExistence type="predicted"/>
<organism evidence="2 3">
    <name type="scientific">Kwoniella heveanensis BCC8398</name>
    <dbReference type="NCBI Taxonomy" id="1296120"/>
    <lineage>
        <taxon>Eukaryota</taxon>
        <taxon>Fungi</taxon>
        <taxon>Dikarya</taxon>
        <taxon>Basidiomycota</taxon>
        <taxon>Agaricomycotina</taxon>
        <taxon>Tremellomycetes</taxon>
        <taxon>Tremellales</taxon>
        <taxon>Cryptococcaceae</taxon>
        <taxon>Kwoniella</taxon>
    </lineage>
</organism>
<evidence type="ECO:0000313" key="2">
    <source>
        <dbReference type="EMBL" id="OCF36212.1"/>
    </source>
</evidence>
<accession>A0A1B9GYY4</accession>
<dbReference type="OrthoDB" id="2575647at2759"/>
<feature type="region of interest" description="Disordered" evidence="1">
    <location>
        <begin position="30"/>
        <end position="79"/>
    </location>
</feature>
<dbReference type="STRING" id="1296120.A0A1B9GYY4"/>
<keyword evidence="3" id="KW-1185">Reference proteome</keyword>
<reference evidence="2 3" key="1">
    <citation type="submission" date="2013-07" db="EMBL/GenBank/DDBJ databases">
        <title>The Genome Sequence of Cryptococcus heveanensis BCC8398.</title>
        <authorList>
            <consortium name="The Broad Institute Genome Sequencing Platform"/>
            <person name="Cuomo C."/>
            <person name="Litvintseva A."/>
            <person name="Chen Y."/>
            <person name="Heitman J."/>
            <person name="Sun S."/>
            <person name="Springer D."/>
            <person name="Dromer F."/>
            <person name="Young S.K."/>
            <person name="Zeng Q."/>
            <person name="Gargeya S."/>
            <person name="Fitzgerald M."/>
            <person name="Abouelleil A."/>
            <person name="Alvarado L."/>
            <person name="Berlin A.M."/>
            <person name="Chapman S.B."/>
            <person name="Dewar J."/>
            <person name="Goldberg J."/>
            <person name="Griggs A."/>
            <person name="Gujja S."/>
            <person name="Hansen M."/>
            <person name="Howarth C."/>
            <person name="Imamovic A."/>
            <person name="Larimer J."/>
            <person name="McCowan C."/>
            <person name="Murphy C."/>
            <person name="Pearson M."/>
            <person name="Priest M."/>
            <person name="Roberts A."/>
            <person name="Saif S."/>
            <person name="Shea T."/>
            <person name="Sykes S."/>
            <person name="Wortman J."/>
            <person name="Nusbaum C."/>
            <person name="Birren B."/>
        </authorList>
    </citation>
    <scope>NUCLEOTIDE SEQUENCE [LARGE SCALE GENOMIC DNA]</scope>
    <source>
        <strain evidence="2 3">BCC8398</strain>
    </source>
</reference>
<dbReference type="EMBL" id="KI669496">
    <property type="protein sequence ID" value="OCF36212.1"/>
    <property type="molecule type" value="Genomic_DNA"/>
</dbReference>
<sequence length="292" mass="32524">MEAKVLRCDLLLSMTTRNISLVKSRAAARYTTPSTDEEGKEAAVAEQVEDTETAAPSGSKARLSEEDGSECTNNDIVQPRSPFSEAFDAVHSIKWEDKAEDALVECLIAARHLLEEGRPEVLSLEVQAVDWFGPEGIVSPKQETLEAQKLKSPSRGPRFSDLTSDPEQDQSDLDSEDEEETSEDGSIDIGGSSRVYPLKALFRLHDRYEEQRLAVWLHLPASKREKMGYFMCGLERRVGSAWDGFGLALLMVYDSATLIRHGLGADKLDKWIELAAVKNTKKVRRKPARKTI</sequence>
<reference evidence="3" key="2">
    <citation type="submission" date="2013-12" db="EMBL/GenBank/DDBJ databases">
        <title>Evolution of pathogenesis and genome organization in the Tremellales.</title>
        <authorList>
            <person name="Cuomo C."/>
            <person name="Litvintseva A."/>
            <person name="Heitman J."/>
            <person name="Chen Y."/>
            <person name="Sun S."/>
            <person name="Springer D."/>
            <person name="Dromer F."/>
            <person name="Young S."/>
            <person name="Zeng Q."/>
            <person name="Chapman S."/>
            <person name="Gujja S."/>
            <person name="Saif S."/>
            <person name="Birren B."/>
        </authorList>
    </citation>
    <scope>NUCLEOTIDE SEQUENCE [LARGE SCALE GENOMIC DNA]</scope>
    <source>
        <strain evidence="3">BCC8398</strain>
    </source>
</reference>
<protein>
    <submittedName>
        <fullName evidence="2">Uncharacterized protein</fullName>
    </submittedName>
</protein>
<feature type="compositionally biased region" description="Acidic residues" evidence="1">
    <location>
        <begin position="164"/>
        <end position="186"/>
    </location>
</feature>
<name>A0A1B9GYY4_9TREE</name>
<feature type="region of interest" description="Disordered" evidence="1">
    <location>
        <begin position="142"/>
        <end position="190"/>
    </location>
</feature>